<feature type="signal peptide" evidence="1">
    <location>
        <begin position="1"/>
        <end position="16"/>
    </location>
</feature>
<organism evidence="3 4">
    <name type="scientific">Roseovarius phycicola</name>
    <dbReference type="NCBI Taxonomy" id="3080976"/>
    <lineage>
        <taxon>Bacteria</taxon>
        <taxon>Pseudomonadati</taxon>
        <taxon>Pseudomonadota</taxon>
        <taxon>Alphaproteobacteria</taxon>
        <taxon>Rhodobacterales</taxon>
        <taxon>Roseobacteraceae</taxon>
        <taxon>Roseovarius</taxon>
    </lineage>
</organism>
<keyword evidence="1" id="KW-0732">Signal</keyword>
<dbReference type="InterPro" id="IPR003646">
    <property type="entry name" value="SH3-like_bac-type"/>
</dbReference>
<accession>A0ABZ2HHE5</accession>
<dbReference type="Proteomes" id="UP001364156">
    <property type="component" value="Chromosome"/>
</dbReference>
<proteinExistence type="predicted"/>
<dbReference type="RefSeq" id="WP_338549562.1">
    <property type="nucleotide sequence ID" value="NZ_CP146069.1"/>
</dbReference>
<gene>
    <name evidence="3" type="ORF">RZ517_00585</name>
</gene>
<sequence>MRVLVSILFALSFASAAWSEALPAYYDVTNVAPDDVLNIREAPGTAASIIGKLGHEDTNIEVVSFDKAGEWGQVNIGEMSGWVSLKFLTRQPGQIDDELPTPLVCTGTEPFWTLEIAGGETAQLSRPGETAVDVKMLEPVTASNRTDRYAIFGQGGDRVYTFIFHRDACSDGMSDRAYGMSVDLFLTEDKGVSYVTGCCNLQ</sequence>
<evidence type="ECO:0000313" key="3">
    <source>
        <dbReference type="EMBL" id="WWR46717.1"/>
    </source>
</evidence>
<name>A0ABZ2HHE5_9RHOB</name>
<evidence type="ECO:0000313" key="4">
    <source>
        <dbReference type="Proteomes" id="UP001364156"/>
    </source>
</evidence>
<feature type="domain" description="SH3b" evidence="2">
    <location>
        <begin position="35"/>
        <end position="88"/>
    </location>
</feature>
<protein>
    <submittedName>
        <fullName evidence="3">SH3 domain-containing protein</fullName>
    </submittedName>
</protein>
<reference evidence="3 4" key="1">
    <citation type="submission" date="2023-10" db="EMBL/GenBank/DDBJ databases">
        <title>Roseovarius strain S88 nov., isolated from a marine algae.</title>
        <authorList>
            <person name="Lee M.W."/>
            <person name="Lee J.K."/>
            <person name="Kim J.M."/>
            <person name="Choi D.G."/>
            <person name="Baek J.H."/>
            <person name="Bayburt H."/>
            <person name="Jung J.J."/>
            <person name="Han D.M."/>
            <person name="Jeon C.O."/>
        </authorList>
    </citation>
    <scope>NUCLEOTIDE SEQUENCE [LARGE SCALE GENOMIC DNA]</scope>
    <source>
        <strain evidence="3 4">S88</strain>
    </source>
</reference>
<keyword evidence="4" id="KW-1185">Reference proteome</keyword>
<feature type="chain" id="PRO_5047392898" evidence="1">
    <location>
        <begin position="17"/>
        <end position="202"/>
    </location>
</feature>
<dbReference type="EMBL" id="CP146069">
    <property type="protein sequence ID" value="WWR46717.1"/>
    <property type="molecule type" value="Genomic_DNA"/>
</dbReference>
<dbReference type="Pfam" id="PF08239">
    <property type="entry name" value="SH3_3"/>
    <property type="match status" value="1"/>
</dbReference>
<evidence type="ECO:0000256" key="1">
    <source>
        <dbReference type="SAM" id="SignalP"/>
    </source>
</evidence>
<dbReference type="Gene3D" id="2.30.30.40">
    <property type="entry name" value="SH3 Domains"/>
    <property type="match status" value="1"/>
</dbReference>
<evidence type="ECO:0000259" key="2">
    <source>
        <dbReference type="Pfam" id="PF08239"/>
    </source>
</evidence>